<dbReference type="AlphaFoldDB" id="A0A3P7IM17"/>
<evidence type="ECO:0000313" key="2">
    <source>
        <dbReference type="Proteomes" id="UP000270094"/>
    </source>
</evidence>
<gene>
    <name evidence="1" type="ORF">SVUK_LOCUS8978</name>
</gene>
<proteinExistence type="predicted"/>
<dbReference type="EMBL" id="UYYB01033456">
    <property type="protein sequence ID" value="VDM73980.1"/>
    <property type="molecule type" value="Genomic_DNA"/>
</dbReference>
<accession>A0A3P7IM17</accession>
<evidence type="ECO:0000313" key="1">
    <source>
        <dbReference type="EMBL" id="VDM73980.1"/>
    </source>
</evidence>
<organism evidence="1 2">
    <name type="scientific">Strongylus vulgaris</name>
    <name type="common">Blood worm</name>
    <dbReference type="NCBI Taxonomy" id="40348"/>
    <lineage>
        <taxon>Eukaryota</taxon>
        <taxon>Metazoa</taxon>
        <taxon>Ecdysozoa</taxon>
        <taxon>Nematoda</taxon>
        <taxon>Chromadorea</taxon>
        <taxon>Rhabditida</taxon>
        <taxon>Rhabditina</taxon>
        <taxon>Rhabditomorpha</taxon>
        <taxon>Strongyloidea</taxon>
        <taxon>Strongylidae</taxon>
        <taxon>Strongylus</taxon>
    </lineage>
</organism>
<dbReference type="OrthoDB" id="336885at2759"/>
<protein>
    <submittedName>
        <fullName evidence="1">Uncharacterized protein</fullName>
    </submittedName>
</protein>
<dbReference type="Proteomes" id="UP000270094">
    <property type="component" value="Unassembled WGS sequence"/>
</dbReference>
<keyword evidence="2" id="KW-1185">Reference proteome</keyword>
<sequence length="175" mass="19066">MELDESIQEDFGSTQLSGKYRAFAPVLPSPSNARYQSRTERGIITQESQGQLFVKNSATGGSINVEMLSPLPSEKYAVDKASNIIDAKFERMASFAAACREANAEISVWSIPVPGSTDSEYVYGEIIHDLSEGSPSGDQTLSLLIDDENGTVIKLDLSRLSEVSVFPGQHFYFSS</sequence>
<name>A0A3P7IM17_STRVU</name>
<reference evidence="1 2" key="1">
    <citation type="submission" date="2018-11" db="EMBL/GenBank/DDBJ databases">
        <authorList>
            <consortium name="Pathogen Informatics"/>
        </authorList>
    </citation>
    <scope>NUCLEOTIDE SEQUENCE [LARGE SCALE GENOMIC DNA]</scope>
</reference>